<dbReference type="EMBL" id="CP032489">
    <property type="protein sequence ID" value="AYD47176.1"/>
    <property type="molecule type" value="Genomic_DNA"/>
</dbReference>
<evidence type="ECO:0000256" key="1">
    <source>
        <dbReference type="SAM" id="SignalP"/>
    </source>
</evidence>
<dbReference type="OrthoDB" id="49490at2"/>
<dbReference type="AlphaFoldDB" id="A0A386HNJ0"/>
<protein>
    <submittedName>
        <fullName evidence="4">Uncharacterized protein</fullName>
    </submittedName>
</protein>
<dbReference type="Gene3D" id="1.50.10.10">
    <property type="match status" value="1"/>
</dbReference>
<evidence type="ECO:0000313" key="5">
    <source>
        <dbReference type="Proteomes" id="UP000266118"/>
    </source>
</evidence>
<sequence>MIKFLFLLLFLPISLGAQELTCDNTNIQDAYNLAVNTMNINVRRGILAAGGDYGGEWVRDIAINSWNGASLLRPKVAEKSLWSVTKNRDTIGHQYWDRMIWVIAALHHYDITGDKVFLKQAYECARNSIQQLEEQAFDKNYGLFTGPSVFNDGIAGYPKPIDNDNIHSTYILDYPNAKSIKCLSTNCVYYEAYISLIKMEKLLNIDKDLSELFKEKAGRLKERILKYFYNENENSLYYLIEGNGKVDKYQEGLGISFAIMFGIVNKLQAYKILQKVQVSNFGITSIYPAFPRFSKDKPGRHNNLIWPMVNGFFAQASIIAEDKKSYDKELEGLTHLALDEDKGDYQFREIYNPDTGTPYGGWQKGSLTQSCRLQTWSATAYINMVDFGMIGLRFKKEGIVFSPYLPPTIHLLSLKNIHYRNAILNIIIKGNGETIKSFILNGEKQKDAAINANIHGENNIIIELI</sequence>
<evidence type="ECO:0000259" key="3">
    <source>
        <dbReference type="Pfam" id="PF22422"/>
    </source>
</evidence>
<organism evidence="4 5">
    <name type="scientific">Arachidicoccus soli</name>
    <dbReference type="NCBI Taxonomy" id="2341117"/>
    <lineage>
        <taxon>Bacteria</taxon>
        <taxon>Pseudomonadati</taxon>
        <taxon>Bacteroidota</taxon>
        <taxon>Chitinophagia</taxon>
        <taxon>Chitinophagales</taxon>
        <taxon>Chitinophagaceae</taxon>
        <taxon>Arachidicoccus</taxon>
    </lineage>
</organism>
<keyword evidence="5" id="KW-1185">Reference proteome</keyword>
<dbReference type="InterPro" id="IPR012341">
    <property type="entry name" value="6hp_glycosidase-like_sf"/>
</dbReference>
<feature type="domain" description="Glycoside hydrolase family 65 C-terminal" evidence="2">
    <location>
        <begin position="392"/>
        <end position="437"/>
    </location>
</feature>
<dbReference type="GO" id="GO:0005975">
    <property type="term" value="P:carbohydrate metabolic process"/>
    <property type="evidence" value="ECO:0007669"/>
    <property type="project" value="InterPro"/>
</dbReference>
<dbReference type="InterPro" id="IPR008928">
    <property type="entry name" value="6-hairpin_glycosidase_sf"/>
</dbReference>
<feature type="chain" id="PRO_5017256531" evidence="1">
    <location>
        <begin position="18"/>
        <end position="465"/>
    </location>
</feature>
<name>A0A386HNJ0_9BACT</name>
<accession>A0A386HNJ0</accession>
<dbReference type="Pfam" id="PF03633">
    <property type="entry name" value="Glyco_hydro_65C"/>
    <property type="match status" value="1"/>
</dbReference>
<dbReference type="InterPro" id="IPR054491">
    <property type="entry name" value="MGH1-like_GH"/>
</dbReference>
<dbReference type="SUPFAM" id="SSF48208">
    <property type="entry name" value="Six-hairpin glycosidases"/>
    <property type="match status" value="1"/>
</dbReference>
<dbReference type="RefSeq" id="WP_119986010.1">
    <property type="nucleotide sequence ID" value="NZ_CP032489.1"/>
</dbReference>
<keyword evidence="1" id="KW-0732">Signal</keyword>
<feature type="signal peptide" evidence="1">
    <location>
        <begin position="1"/>
        <end position="17"/>
    </location>
</feature>
<dbReference type="InterPro" id="IPR005194">
    <property type="entry name" value="Glyco_hydro_65_C"/>
</dbReference>
<evidence type="ECO:0000313" key="4">
    <source>
        <dbReference type="EMBL" id="AYD47176.1"/>
    </source>
</evidence>
<proteinExistence type="predicted"/>
<dbReference type="Gene3D" id="2.60.420.10">
    <property type="entry name" value="Maltose phosphorylase, domain 3"/>
    <property type="match status" value="1"/>
</dbReference>
<gene>
    <name evidence="4" type="ORF">D6B99_05850</name>
</gene>
<feature type="domain" description="Mannosylglycerate hydrolase MGH1-like glycoside hydrolase" evidence="3">
    <location>
        <begin position="81"/>
        <end position="361"/>
    </location>
</feature>
<reference evidence="4 5" key="1">
    <citation type="submission" date="2018-09" db="EMBL/GenBank/DDBJ databases">
        <title>Arachidicoccus sp. nov., a bacterium isolated from soil.</title>
        <authorList>
            <person name="Weon H.-Y."/>
            <person name="Kwon S.-W."/>
            <person name="Lee S.A."/>
        </authorList>
    </citation>
    <scope>NUCLEOTIDE SEQUENCE [LARGE SCALE GENOMIC DNA]</scope>
    <source>
        <strain evidence="4 5">KIS59-12</strain>
    </source>
</reference>
<evidence type="ECO:0000259" key="2">
    <source>
        <dbReference type="Pfam" id="PF03633"/>
    </source>
</evidence>
<dbReference type="KEGG" id="ark:D6B99_05850"/>
<dbReference type="Proteomes" id="UP000266118">
    <property type="component" value="Chromosome"/>
</dbReference>
<dbReference type="Pfam" id="PF22422">
    <property type="entry name" value="MGH1-like_GH"/>
    <property type="match status" value="1"/>
</dbReference>